<sequence>MSVSAARCVARAMERIAPLSLAEKWDNVGLLLEAPHPPNGPHKVLLTVDLTTRVAAEALALPASVIVSYHPPIFRPLSSITLSSPIQASLLRCAAAGISVFSPHTSLDCVHGGINDWLASGLGPSSITFVGKEKENGSGGVGRVANLEHPVSLTTIVERVKAHLGLQHVQVATSPYASSSNVRSVAICAGSGGSMLAGSTADVYWTGEMQHHEVLAAVAAGRHVILCGHTNTERGYLPMLAERLQVELARAEGSDAIVAAQMSIHLSSEDRHPLEIV</sequence>
<comment type="caution">
    <text evidence="1">The sequence shown here is derived from an EMBL/GenBank/DDBJ whole genome shotgun (WGS) entry which is preliminary data.</text>
</comment>
<reference evidence="1" key="2">
    <citation type="journal article" date="2022" name="New Phytol.">
        <title>Evolutionary transition to the ectomycorrhizal habit in the genomes of a hyperdiverse lineage of mushroom-forming fungi.</title>
        <authorList>
            <person name="Looney B."/>
            <person name="Miyauchi S."/>
            <person name="Morin E."/>
            <person name="Drula E."/>
            <person name="Courty P.E."/>
            <person name="Kohler A."/>
            <person name="Kuo A."/>
            <person name="LaButti K."/>
            <person name="Pangilinan J."/>
            <person name="Lipzen A."/>
            <person name="Riley R."/>
            <person name="Andreopoulos W."/>
            <person name="He G."/>
            <person name="Johnson J."/>
            <person name="Nolan M."/>
            <person name="Tritt A."/>
            <person name="Barry K.W."/>
            <person name="Grigoriev I.V."/>
            <person name="Nagy L.G."/>
            <person name="Hibbett D."/>
            <person name="Henrissat B."/>
            <person name="Matheny P.B."/>
            <person name="Labbe J."/>
            <person name="Martin F.M."/>
        </authorList>
    </citation>
    <scope>NUCLEOTIDE SEQUENCE</scope>
    <source>
        <strain evidence="1">EC-137</strain>
    </source>
</reference>
<organism evidence="1 2">
    <name type="scientific">Vararia minispora EC-137</name>
    <dbReference type="NCBI Taxonomy" id="1314806"/>
    <lineage>
        <taxon>Eukaryota</taxon>
        <taxon>Fungi</taxon>
        <taxon>Dikarya</taxon>
        <taxon>Basidiomycota</taxon>
        <taxon>Agaricomycotina</taxon>
        <taxon>Agaricomycetes</taxon>
        <taxon>Russulales</taxon>
        <taxon>Lachnocladiaceae</taxon>
        <taxon>Vararia</taxon>
    </lineage>
</organism>
<gene>
    <name evidence="1" type="ORF">K488DRAFT_52446</name>
</gene>
<dbReference type="Proteomes" id="UP000814128">
    <property type="component" value="Unassembled WGS sequence"/>
</dbReference>
<dbReference type="EMBL" id="MU273587">
    <property type="protein sequence ID" value="KAI0031243.1"/>
    <property type="molecule type" value="Genomic_DNA"/>
</dbReference>
<proteinExistence type="predicted"/>
<protein>
    <submittedName>
        <fullName evidence="1">NIF3-like protein-like protein</fullName>
    </submittedName>
</protein>
<evidence type="ECO:0000313" key="1">
    <source>
        <dbReference type="EMBL" id="KAI0031243.1"/>
    </source>
</evidence>
<reference evidence="1" key="1">
    <citation type="submission" date="2021-02" db="EMBL/GenBank/DDBJ databases">
        <authorList>
            <consortium name="DOE Joint Genome Institute"/>
            <person name="Ahrendt S."/>
            <person name="Looney B.P."/>
            <person name="Miyauchi S."/>
            <person name="Morin E."/>
            <person name="Drula E."/>
            <person name="Courty P.E."/>
            <person name="Chicoki N."/>
            <person name="Fauchery L."/>
            <person name="Kohler A."/>
            <person name="Kuo A."/>
            <person name="Labutti K."/>
            <person name="Pangilinan J."/>
            <person name="Lipzen A."/>
            <person name="Riley R."/>
            <person name="Andreopoulos W."/>
            <person name="He G."/>
            <person name="Johnson J."/>
            <person name="Barry K.W."/>
            <person name="Grigoriev I.V."/>
            <person name="Nagy L."/>
            <person name="Hibbett D."/>
            <person name="Henrissat B."/>
            <person name="Matheny P.B."/>
            <person name="Labbe J."/>
            <person name="Martin F."/>
        </authorList>
    </citation>
    <scope>NUCLEOTIDE SEQUENCE</scope>
    <source>
        <strain evidence="1">EC-137</strain>
    </source>
</reference>
<accession>A0ACB8QHB7</accession>
<evidence type="ECO:0000313" key="2">
    <source>
        <dbReference type="Proteomes" id="UP000814128"/>
    </source>
</evidence>
<keyword evidence="2" id="KW-1185">Reference proteome</keyword>
<name>A0ACB8QHB7_9AGAM</name>